<feature type="compositionally biased region" description="Acidic residues" evidence="4">
    <location>
        <begin position="1120"/>
        <end position="1129"/>
    </location>
</feature>
<dbReference type="PANTHER" id="PTHR48287">
    <property type="entry name" value="ARM REPEAT SUPERFAMILY PROTEIN"/>
    <property type="match status" value="1"/>
</dbReference>
<comment type="similarity">
    <text evidence="2">Belongs to the RRP12 family.</text>
</comment>
<evidence type="ECO:0000259" key="6">
    <source>
        <dbReference type="Pfam" id="PF25772"/>
    </source>
</evidence>
<feature type="compositionally biased region" description="Basic residues" evidence="4">
    <location>
        <begin position="995"/>
        <end position="1006"/>
    </location>
</feature>
<dbReference type="GO" id="GO:0005634">
    <property type="term" value="C:nucleus"/>
    <property type="evidence" value="ECO:0007669"/>
    <property type="project" value="UniProtKB-SubCell"/>
</dbReference>
<dbReference type="Proteomes" id="UP000756346">
    <property type="component" value="Unassembled WGS sequence"/>
</dbReference>
<comment type="subcellular location">
    <subcellularLocation>
        <location evidence="1">Nucleus</location>
    </subcellularLocation>
</comment>
<dbReference type="Gene3D" id="1.25.10.10">
    <property type="entry name" value="Leucine-rich Repeat Variant"/>
    <property type="match status" value="2"/>
</dbReference>
<dbReference type="SUPFAM" id="SSF48371">
    <property type="entry name" value="ARM repeat"/>
    <property type="match status" value="1"/>
</dbReference>
<proteinExistence type="inferred from homology"/>
<name>A0A9P8YIR6_9PEZI</name>
<dbReference type="InterPro" id="IPR011989">
    <property type="entry name" value="ARM-like"/>
</dbReference>
<dbReference type="PANTHER" id="PTHR48287:SF1">
    <property type="entry name" value="ARM REPEAT SUPERFAMILY PROTEIN"/>
    <property type="match status" value="1"/>
</dbReference>
<dbReference type="InterPro" id="IPR057860">
    <property type="entry name" value="HEAT_RRP12_N"/>
</dbReference>
<dbReference type="InterPro" id="IPR052087">
    <property type="entry name" value="RRP12"/>
</dbReference>
<feature type="domain" description="RRP12 N-terminal HEAT" evidence="6">
    <location>
        <begin position="17"/>
        <end position="272"/>
    </location>
</feature>
<dbReference type="OrthoDB" id="2192888at2759"/>
<evidence type="ECO:0000256" key="1">
    <source>
        <dbReference type="ARBA" id="ARBA00004123"/>
    </source>
</evidence>
<dbReference type="Pfam" id="PF25772">
    <property type="entry name" value="HEAT_RRP12_N"/>
    <property type="match status" value="1"/>
</dbReference>
<feature type="region of interest" description="Disordered" evidence="4">
    <location>
        <begin position="990"/>
        <end position="1294"/>
    </location>
</feature>
<dbReference type="Pfam" id="PF08161">
    <property type="entry name" value="RRP12_HEAT"/>
    <property type="match status" value="1"/>
</dbReference>
<dbReference type="RefSeq" id="XP_046018802.1">
    <property type="nucleotide sequence ID" value="XM_046149152.1"/>
</dbReference>
<dbReference type="InterPro" id="IPR016024">
    <property type="entry name" value="ARM-type_fold"/>
</dbReference>
<feature type="compositionally biased region" description="Gly residues" evidence="4">
    <location>
        <begin position="1208"/>
        <end position="1263"/>
    </location>
</feature>
<feature type="compositionally biased region" description="Acidic residues" evidence="4">
    <location>
        <begin position="1041"/>
        <end position="1053"/>
    </location>
</feature>
<evidence type="ECO:0000256" key="2">
    <source>
        <dbReference type="ARBA" id="ARBA00007690"/>
    </source>
</evidence>
<accession>A0A9P8YIR6</accession>
<feature type="compositionally biased region" description="Basic residues" evidence="4">
    <location>
        <begin position="1158"/>
        <end position="1171"/>
    </location>
</feature>
<dbReference type="InterPro" id="IPR012978">
    <property type="entry name" value="HEAT_RRP12"/>
</dbReference>
<evidence type="ECO:0000313" key="7">
    <source>
        <dbReference type="EMBL" id="KAH7040747.1"/>
    </source>
</evidence>
<organism evidence="7 8">
    <name type="scientific">Microdochium trichocladiopsis</name>
    <dbReference type="NCBI Taxonomy" id="1682393"/>
    <lineage>
        <taxon>Eukaryota</taxon>
        <taxon>Fungi</taxon>
        <taxon>Dikarya</taxon>
        <taxon>Ascomycota</taxon>
        <taxon>Pezizomycotina</taxon>
        <taxon>Sordariomycetes</taxon>
        <taxon>Xylariomycetidae</taxon>
        <taxon>Xylariales</taxon>
        <taxon>Microdochiaceae</taxon>
        <taxon>Microdochium</taxon>
    </lineage>
</organism>
<reference evidence="7" key="1">
    <citation type="journal article" date="2021" name="Nat. Commun.">
        <title>Genetic determinants of endophytism in the Arabidopsis root mycobiome.</title>
        <authorList>
            <person name="Mesny F."/>
            <person name="Miyauchi S."/>
            <person name="Thiergart T."/>
            <person name="Pickel B."/>
            <person name="Atanasova L."/>
            <person name="Karlsson M."/>
            <person name="Huettel B."/>
            <person name="Barry K.W."/>
            <person name="Haridas S."/>
            <person name="Chen C."/>
            <person name="Bauer D."/>
            <person name="Andreopoulos W."/>
            <person name="Pangilinan J."/>
            <person name="LaButti K."/>
            <person name="Riley R."/>
            <person name="Lipzen A."/>
            <person name="Clum A."/>
            <person name="Drula E."/>
            <person name="Henrissat B."/>
            <person name="Kohler A."/>
            <person name="Grigoriev I.V."/>
            <person name="Martin F.M."/>
            <person name="Hacquard S."/>
        </authorList>
    </citation>
    <scope>NUCLEOTIDE SEQUENCE</scope>
    <source>
        <strain evidence="7">MPI-CAGE-CH-0230</strain>
    </source>
</reference>
<keyword evidence="3" id="KW-0539">Nucleus</keyword>
<sequence length="1294" mass="140766">MATLEEKLDKIRSPNLQSQQQTVVILKAVDETLAEEKTQPTSTAYFAALLALLNQSISSGQINKDLTPSVVYLLDVVTPFAPQPLLRSKFTQILTLLAPVLLLQDAEAPLLKPCIGCLESLLIAQDSAAWKLPTSEIGPRRAVAGLLHLSLDPRPKVRKRAQEALRNVLKNPPPSPSLDHPAADLCAETAMRGLVDLANKSAEARKQKKNSGGEHDPALIHALQLVKTIASASGGWPSKNIEALCELLLRIAKSGNEHMTMAVFDIFEMIFEGMAANEVASAKLPRLLEIISEMRPSSNDTQLLPPWIAILSRGYDVSAQMEPEDTFQKLPELFTMIAGFMESSSHNIRVSASECLISFMANCIPDQVILEPSIYDEKILDKIAKVAESFLSVKFQAAWMETFNVLGAMFDALRWRANPMLLNVARNVGDIRGNDSFMGKKEADEVIGKAIRAMGPEAVLQVLPLNLSKPVKGEPGRAWMLPILRDYTTNTDLQHFKSEFVPLSQAMFQRVLDNGAAAKTMEIKIYETLVHQIWSVLPGYCDLPLDLSTAFDQSFAEMLANLLYQQVDLRLDICRGLKTLVESNQAVAALEGDDNLLEQSRISQKDAKKNLAYLGGFAGNLLAVLFNVYSQTLPQSRGPILQTINAYLSITPDAELVETFDRVSQMLSESLTQASNEEEKKAAKAKDSAPSTSQTLMDLVITMSIYLPRESFSPLFNIAALIIVRDDDPQLQKKAYKLIPRLAESETGKIALLDRHTELQALLLSSADKVSVPARRERLAALAALVPFIPDDALHFIPAVLSEVVICCKEHNERARMTAFDLLVLMGQRLNDAKGNLIDNSKVPHMSEDAPSVIASIEEYFTMVSAGLAGSTPHMISATITAITRILYEFREAVSDEVLSDLVQTMDLFLTSNNREIVASVLGFVKVCVISLPVDMMLPRLPSMIPNLMVWSHEHKGHFRSKVKHILERLVRRFGFDAVNKHCPEADRKVLTNIRKTKERSKRKKEAARNGGEDGEDDEQAGGKRRNRFESEYDEALYSSDDSEGSGDDEDDEHTPHRKAQKGGSTYIMEDEDEPLDLLDRRALASISSTKPGKLRKSGPGGSKTKAKTDLDGKLILGQDSDEDGDDAMVLDTPREGGEESGVGAYVAALRGKDVGRRGQRGRLKFSNRRGRGGDGDDEDEDDGNSMAVDSKDASAIKSQLARSPRGGSSGRGGGGGFRGGRGSGPPRGGGSRGGFGGGRGGGGGFGGGGRGRGGQSGRGGISAGRRGLGEDKRRTSGGGPGGRVGKPQFGSRR</sequence>
<protein>
    <submittedName>
        <fullName evidence="7">NUC173 domain-containing protein</fullName>
    </submittedName>
</protein>
<dbReference type="EMBL" id="JAGTJQ010000001">
    <property type="protein sequence ID" value="KAH7040747.1"/>
    <property type="molecule type" value="Genomic_DNA"/>
</dbReference>
<keyword evidence="8" id="KW-1185">Reference proteome</keyword>
<gene>
    <name evidence="7" type="ORF">B0I36DRAFT_232581</name>
</gene>
<feature type="domain" description="RRP12 HEAT" evidence="5">
    <location>
        <begin position="342"/>
        <end position="632"/>
    </location>
</feature>
<evidence type="ECO:0000256" key="3">
    <source>
        <dbReference type="ARBA" id="ARBA00023242"/>
    </source>
</evidence>
<evidence type="ECO:0000313" key="8">
    <source>
        <dbReference type="Proteomes" id="UP000756346"/>
    </source>
</evidence>
<dbReference type="GeneID" id="70178698"/>
<evidence type="ECO:0000259" key="5">
    <source>
        <dbReference type="Pfam" id="PF08161"/>
    </source>
</evidence>
<evidence type="ECO:0000256" key="4">
    <source>
        <dbReference type="SAM" id="MobiDB-lite"/>
    </source>
</evidence>
<comment type="caution">
    <text evidence="7">The sequence shown here is derived from an EMBL/GenBank/DDBJ whole genome shotgun (WGS) entry which is preliminary data.</text>
</comment>